<dbReference type="Pfam" id="PF13614">
    <property type="entry name" value="AAA_31"/>
    <property type="match status" value="1"/>
</dbReference>
<gene>
    <name evidence="2" type="ORF">MAGMO_0957</name>
</gene>
<dbReference type="PANTHER" id="PTHR13696:SF52">
    <property type="entry name" value="PARA FAMILY PROTEIN CT_582"/>
    <property type="match status" value="1"/>
</dbReference>
<evidence type="ECO:0000313" key="2">
    <source>
        <dbReference type="EMBL" id="CRH05155.1"/>
    </source>
</evidence>
<dbReference type="SUPFAM" id="SSF52540">
    <property type="entry name" value="P-loop containing nucleoside triphosphate hydrolases"/>
    <property type="match status" value="1"/>
</dbReference>
<dbReference type="InterPro" id="IPR050678">
    <property type="entry name" value="DNA_Partitioning_ATPase"/>
</dbReference>
<dbReference type="Gene3D" id="3.40.50.300">
    <property type="entry name" value="P-loop containing nucleotide triphosphate hydrolases"/>
    <property type="match status" value="1"/>
</dbReference>
<feature type="domain" description="AAA" evidence="1">
    <location>
        <begin position="1"/>
        <end position="165"/>
    </location>
</feature>
<dbReference type="CDD" id="cd02042">
    <property type="entry name" value="ParAB_family"/>
    <property type="match status" value="1"/>
</dbReference>
<dbReference type="InterPro" id="IPR027417">
    <property type="entry name" value="P-loop_NTPase"/>
</dbReference>
<dbReference type="EMBL" id="LO017727">
    <property type="protein sequence ID" value="CRH05155.1"/>
    <property type="molecule type" value="Genomic_DNA"/>
</dbReference>
<sequence>MAIIALYNIKGGVGKTTSTVNLSYLSARSGAQSLIWDLDPQAGTSFYLCVKPKVKGGSQGLLDRKHDMEMLLRMTGYPNLDILPADISYRHFDTLLSDRKKPLEGLKRILKPMRSRYDNIFLDCPPGLTLLSESIFEVADVLLVPLIPTTLSLRAYNRLVRFLSKQPNRKLLLLPFFNLVNPNKPIHRVVSQTVPAKHPLFLRHYVEESNLIEAMGVKRAPVTSFARGTPDAERYQALWEEVQSRLANHQKWLGKQRRK</sequence>
<name>A0A1S7LE06_MAGMO</name>
<dbReference type="InterPro" id="IPR025669">
    <property type="entry name" value="AAA_dom"/>
</dbReference>
<dbReference type="AlphaFoldDB" id="A0A1S7LE06"/>
<dbReference type="PANTHER" id="PTHR13696">
    <property type="entry name" value="P-LOOP CONTAINING NUCLEOSIDE TRIPHOSPHATE HYDROLASE"/>
    <property type="match status" value="1"/>
</dbReference>
<organism evidence="2">
    <name type="scientific">Magnetococcus massalia (strain MO-1)</name>
    <dbReference type="NCBI Taxonomy" id="451514"/>
    <lineage>
        <taxon>Bacteria</taxon>
        <taxon>Pseudomonadati</taxon>
        <taxon>Pseudomonadota</taxon>
        <taxon>Magnetococcia</taxon>
        <taxon>Magnetococcales</taxon>
        <taxon>Magnetococcaceae</taxon>
        <taxon>Magnetococcus</taxon>
    </lineage>
</organism>
<protein>
    <recommendedName>
        <fullName evidence="1">AAA domain-containing protein</fullName>
    </recommendedName>
</protein>
<evidence type="ECO:0000259" key="1">
    <source>
        <dbReference type="Pfam" id="PF13614"/>
    </source>
</evidence>
<accession>A0A1S7LE06</accession>
<reference evidence="2" key="1">
    <citation type="submission" date="2015-04" db="EMBL/GenBank/DDBJ databases">
        <authorList>
            <person name="Syromyatnikov M.Y."/>
            <person name="Popov V.N."/>
        </authorList>
    </citation>
    <scope>NUCLEOTIDE SEQUENCE</scope>
    <source>
        <strain evidence="2">MO-1</strain>
    </source>
</reference>
<proteinExistence type="predicted"/>